<keyword evidence="2" id="KW-1185">Reference proteome</keyword>
<dbReference type="AlphaFoldDB" id="A0A212RI10"/>
<sequence length="336" mass="38085">MAQAERAHQLVRVYGRDEGLKRAADEIVDPKLVDIVRRFYEADSSDAGISYAGFCILNLPRRRRDGDLSSWERTLHRPDFSCSLSVEPGKLMVEGQNRTFGVPFGSAARILLIYMQREALLNRSRQIELGSSMYGWLKHVGFHVGGSDYRRVRDQLLRIAACSLRFTWGEKNAKGDTLTAFKKDTIVESGVLVMTERGDQRQYPIWQDHIVLSNSFYEEIVRRPVPVDLAAIAALNQSPFALDVYCWLAYRLHVLERETLCAWGSLKEQFGPDYSRARQFREAFREAIEAALCAYPGARVTIDDRGVTLHPSPAPVRDMSLGRRTSLKAIEGAIPF</sequence>
<proteinExistence type="predicted"/>
<reference evidence="1 2" key="1">
    <citation type="submission" date="2017-06" db="EMBL/GenBank/DDBJ databases">
        <authorList>
            <person name="Kim H.J."/>
            <person name="Triplett B.A."/>
        </authorList>
    </citation>
    <scope>NUCLEOTIDE SEQUENCE [LARGE SCALE GENOMIC DNA]</scope>
    <source>
        <strain evidence="1 2">B29T1</strain>
    </source>
</reference>
<organism evidence="1 2">
    <name type="scientific">Arboricoccus pini</name>
    <dbReference type="NCBI Taxonomy" id="1963835"/>
    <lineage>
        <taxon>Bacteria</taxon>
        <taxon>Pseudomonadati</taxon>
        <taxon>Pseudomonadota</taxon>
        <taxon>Alphaproteobacteria</taxon>
        <taxon>Geminicoccales</taxon>
        <taxon>Geminicoccaceae</taxon>
        <taxon>Arboricoccus</taxon>
    </lineage>
</organism>
<protein>
    <submittedName>
        <fullName evidence="1">RepA protein</fullName>
    </submittedName>
</protein>
<evidence type="ECO:0000313" key="1">
    <source>
        <dbReference type="EMBL" id="SNB72055.1"/>
    </source>
</evidence>
<evidence type="ECO:0000313" key="2">
    <source>
        <dbReference type="Proteomes" id="UP000197065"/>
    </source>
</evidence>
<dbReference type="EMBL" id="FYEH01000009">
    <property type="protein sequence ID" value="SNB72055.1"/>
    <property type="molecule type" value="Genomic_DNA"/>
</dbReference>
<accession>A0A212RI10</accession>
<dbReference type="OrthoDB" id="932750at2"/>
<name>A0A212RI10_9PROT</name>
<dbReference type="RefSeq" id="WP_088561969.1">
    <property type="nucleotide sequence ID" value="NZ_FYEH01000009.1"/>
</dbReference>
<dbReference type="Proteomes" id="UP000197065">
    <property type="component" value="Unassembled WGS sequence"/>
</dbReference>
<dbReference type="Pfam" id="PF04796">
    <property type="entry name" value="RepA_C"/>
    <property type="match status" value="1"/>
</dbReference>
<dbReference type="InterPro" id="IPR006881">
    <property type="entry name" value="RepA_C"/>
</dbReference>
<gene>
    <name evidence="1" type="ORF">SAMN07250955_10926</name>
</gene>